<dbReference type="InterPro" id="IPR050319">
    <property type="entry name" value="ABC_transp_ATP-bind"/>
</dbReference>
<evidence type="ECO:0000313" key="7">
    <source>
        <dbReference type="Proteomes" id="UP000004018"/>
    </source>
</evidence>
<dbReference type="PROSITE" id="PS00211">
    <property type="entry name" value="ABC_TRANSPORTER_1"/>
    <property type="match status" value="1"/>
</dbReference>
<dbReference type="PROSITE" id="PS50893">
    <property type="entry name" value="ABC_TRANSPORTER_2"/>
    <property type="match status" value="1"/>
</dbReference>
<dbReference type="InterPro" id="IPR013563">
    <property type="entry name" value="Oligopep_ABC_C"/>
</dbReference>
<dbReference type="Pfam" id="PF00005">
    <property type="entry name" value="ABC_tran"/>
    <property type="match status" value="1"/>
</dbReference>
<dbReference type="RefSeq" id="WP_007390566.1">
    <property type="nucleotide sequence ID" value="NZ_AFIJ01000007.1"/>
</dbReference>
<dbReference type="Pfam" id="PF08352">
    <property type="entry name" value="oligo_HPY"/>
    <property type="match status" value="1"/>
</dbReference>
<evidence type="ECO:0000256" key="1">
    <source>
        <dbReference type="ARBA" id="ARBA00005417"/>
    </source>
</evidence>
<reference evidence="6 7" key="1">
    <citation type="submission" date="2011-04" db="EMBL/GenBank/DDBJ databases">
        <authorList>
            <person name="Harkins D.M."/>
            <person name="Madupu R."/>
            <person name="Durkin A.S."/>
            <person name="Torralba M."/>
            <person name="Methe B."/>
            <person name="Sutton G.G."/>
            <person name="Nelson K.E."/>
        </authorList>
    </citation>
    <scope>NUCLEOTIDE SEQUENCE [LARGE SCALE GENOMIC DNA]</scope>
    <source>
        <strain evidence="6 7">UPII 199-6</strain>
    </source>
</reference>
<dbReference type="EMBL" id="AFIJ01000007">
    <property type="protein sequence ID" value="EGL42105.1"/>
    <property type="molecule type" value="Genomic_DNA"/>
</dbReference>
<dbReference type="SUPFAM" id="SSF52540">
    <property type="entry name" value="P-loop containing nucleoside triphosphate hydrolases"/>
    <property type="match status" value="1"/>
</dbReference>
<keyword evidence="4 6" id="KW-0067">ATP-binding</keyword>
<dbReference type="SMART" id="SM00382">
    <property type="entry name" value="AAA"/>
    <property type="match status" value="1"/>
</dbReference>
<evidence type="ECO:0000256" key="3">
    <source>
        <dbReference type="ARBA" id="ARBA00022741"/>
    </source>
</evidence>
<dbReference type="PANTHER" id="PTHR43776">
    <property type="entry name" value="TRANSPORT ATP-BINDING PROTEIN"/>
    <property type="match status" value="1"/>
</dbReference>
<dbReference type="GO" id="GO:0005524">
    <property type="term" value="F:ATP binding"/>
    <property type="evidence" value="ECO:0007669"/>
    <property type="project" value="UniProtKB-KW"/>
</dbReference>
<dbReference type="Gene3D" id="3.40.50.300">
    <property type="entry name" value="P-loop containing nucleotide triphosphate hydrolases"/>
    <property type="match status" value="1"/>
</dbReference>
<organism evidence="6 7">
    <name type="scientific">Megasphaera lornae</name>
    <dbReference type="NCBI Taxonomy" id="1000568"/>
    <lineage>
        <taxon>Bacteria</taxon>
        <taxon>Bacillati</taxon>
        <taxon>Bacillota</taxon>
        <taxon>Negativicutes</taxon>
        <taxon>Veillonellales</taxon>
        <taxon>Veillonellaceae</taxon>
        <taxon>Megasphaera</taxon>
    </lineage>
</organism>
<comment type="caution">
    <text evidence="6">The sequence shown here is derived from an EMBL/GenBank/DDBJ whole genome shotgun (WGS) entry which is preliminary data.</text>
</comment>
<dbReference type="PANTHER" id="PTHR43776:SF7">
    <property type="entry name" value="D,D-DIPEPTIDE TRANSPORT ATP-BINDING PROTEIN DDPF-RELATED"/>
    <property type="match status" value="1"/>
</dbReference>
<dbReference type="InterPro" id="IPR027417">
    <property type="entry name" value="P-loop_NTPase"/>
</dbReference>
<name>A0ABP2L611_9FIRM</name>
<gene>
    <name evidence="6" type="primary">oppF</name>
    <name evidence="6" type="ORF">HMPREF1039_0286</name>
</gene>
<dbReference type="InterPro" id="IPR017871">
    <property type="entry name" value="ABC_transporter-like_CS"/>
</dbReference>
<evidence type="ECO:0000313" key="6">
    <source>
        <dbReference type="EMBL" id="EGL42105.1"/>
    </source>
</evidence>
<sequence>MNEPLLRVEHIKKYFTLPSGRLLKAVDDLSFSVRTGETIGIIGESGCGKSTLARVLAGMITPTAGNLYFKGQCIPAGKRNRNLQRAIHLVFQDSDSAFDPRMSVRESLKEALYLSGQAQGEDNRRIAELLQQVGLENRYVHAYPSELSGGQRQRAAIARALATRPQLLIADEPVASLDVSIQAQIINLLADLQEQEKFSMLFIAHDLAVVRHISDRTLVMLAGKIMEIGPTEDLFTHPAHVYTQLLSDSILPAKPHKESIAMTPHLWGKDISAAGCLQEIRPGHYVRREI</sequence>
<evidence type="ECO:0000256" key="4">
    <source>
        <dbReference type="ARBA" id="ARBA00022840"/>
    </source>
</evidence>
<dbReference type="CDD" id="cd03257">
    <property type="entry name" value="ABC_NikE_OppD_transporters"/>
    <property type="match status" value="1"/>
</dbReference>
<protein>
    <submittedName>
        <fullName evidence="6">ABC transporter, ATP-binding protein</fullName>
    </submittedName>
</protein>
<keyword evidence="7" id="KW-1185">Reference proteome</keyword>
<accession>A0ABP2L611</accession>
<keyword evidence="3" id="KW-0547">Nucleotide-binding</keyword>
<comment type="similarity">
    <text evidence="1">Belongs to the ABC transporter superfamily.</text>
</comment>
<dbReference type="Proteomes" id="UP000004018">
    <property type="component" value="Unassembled WGS sequence"/>
</dbReference>
<keyword evidence="2" id="KW-0813">Transport</keyword>
<proteinExistence type="inferred from homology"/>
<feature type="domain" description="ABC transporter" evidence="5">
    <location>
        <begin position="6"/>
        <end position="247"/>
    </location>
</feature>
<dbReference type="InterPro" id="IPR003439">
    <property type="entry name" value="ABC_transporter-like_ATP-bd"/>
</dbReference>
<dbReference type="InterPro" id="IPR003593">
    <property type="entry name" value="AAA+_ATPase"/>
</dbReference>
<evidence type="ECO:0000256" key="2">
    <source>
        <dbReference type="ARBA" id="ARBA00022448"/>
    </source>
</evidence>
<evidence type="ECO:0000259" key="5">
    <source>
        <dbReference type="PROSITE" id="PS50893"/>
    </source>
</evidence>